<protein>
    <submittedName>
        <fullName evidence="1">AimR family lysis-lysogeny pheromone receptor</fullName>
    </submittedName>
</protein>
<dbReference type="AlphaFoldDB" id="A0A9J6RDX4"/>
<evidence type="ECO:0000313" key="1">
    <source>
        <dbReference type="EMBL" id="MCZ0703669.1"/>
    </source>
</evidence>
<dbReference type="InterPro" id="IPR047705">
    <property type="entry name" value="AimR-like"/>
</dbReference>
<comment type="caution">
    <text evidence="1">The sequence shown here is derived from an EMBL/GenBank/DDBJ whole genome shotgun (WGS) entry which is preliminary data.</text>
</comment>
<gene>
    <name evidence="1" type="ORF">OWO01_10600</name>
</gene>
<organism evidence="1 2">
    <name type="scientific">Natronobacillus azotifigens</name>
    <dbReference type="NCBI Taxonomy" id="472978"/>
    <lineage>
        <taxon>Bacteria</taxon>
        <taxon>Bacillati</taxon>
        <taxon>Bacillota</taxon>
        <taxon>Bacilli</taxon>
        <taxon>Bacillales</taxon>
        <taxon>Bacillaceae</taxon>
        <taxon>Natronobacillus</taxon>
    </lineage>
</organism>
<sequence length="338" mass="40065">MKVNSFRKGEEGYGKQLKLHQYVNSLGKLYDEETLINKMCEFCLQTTDQDDMRVGLEYLYMNGCYDALSQLIERNKQHTNKENNAWAHLYELTLAKQKRTIPHHKILEQVMEIKTYDPGLRCIIEYLMLSIHFDLFEYERLAYALDSIQLLLQRIDNPLLVSLLKARLDAALFIYYWKRNEMILARKYGFRIINETTNNTLKANLNINLSLTYIFDDFENSYYHLEQAKQIAEEKKLTRLISIIENHNIPFIYAHFNRPDGISTNVISEEAHLEIAKGNFPKAQRLLSEITEVTPFINYYLGRAHQDRRLLFQSYNEFIEQRSDHFFARLPLQALQKL</sequence>
<proteinExistence type="predicted"/>
<dbReference type="Proteomes" id="UP001084197">
    <property type="component" value="Unassembled WGS sequence"/>
</dbReference>
<dbReference type="Pfam" id="PF22871">
    <property type="entry name" value="AimR"/>
    <property type="match status" value="1"/>
</dbReference>
<name>A0A9J6RDX4_9BACI</name>
<reference evidence="1" key="1">
    <citation type="submission" date="2022-11" db="EMBL/GenBank/DDBJ databases">
        <title>WGS of Natronobacillus azotifigens 24KS-1, an anaerobic diazotrophic haloalkaliphile from soda-rich habitats.</title>
        <authorList>
            <person name="Sorokin D.Y."/>
            <person name="Merkel A.Y."/>
        </authorList>
    </citation>
    <scope>NUCLEOTIDE SEQUENCE</scope>
    <source>
        <strain evidence="1">24KS-1</strain>
    </source>
</reference>
<accession>A0A9J6RDX4</accession>
<dbReference type="RefSeq" id="WP_268780432.1">
    <property type="nucleotide sequence ID" value="NZ_JAPRAT010000020.1"/>
</dbReference>
<keyword evidence="1" id="KW-0675">Receptor</keyword>
<dbReference type="EMBL" id="JAPRAT010000020">
    <property type="protein sequence ID" value="MCZ0703669.1"/>
    <property type="molecule type" value="Genomic_DNA"/>
</dbReference>
<keyword evidence="2" id="KW-1185">Reference proteome</keyword>
<dbReference type="NCBIfam" id="NF038310">
    <property type="entry name" value="lysogeny_AimR"/>
    <property type="match status" value="1"/>
</dbReference>
<evidence type="ECO:0000313" key="2">
    <source>
        <dbReference type="Proteomes" id="UP001084197"/>
    </source>
</evidence>